<dbReference type="GO" id="GO:0005524">
    <property type="term" value="F:ATP binding"/>
    <property type="evidence" value="ECO:0007669"/>
    <property type="project" value="InterPro"/>
</dbReference>
<dbReference type="Proteomes" id="UP000775213">
    <property type="component" value="Unassembled WGS sequence"/>
</dbReference>
<dbReference type="InterPro" id="IPR027417">
    <property type="entry name" value="P-loop_NTPase"/>
</dbReference>
<accession>A0AAV7HEY6</accession>
<evidence type="ECO:0000313" key="6">
    <source>
        <dbReference type="Proteomes" id="UP000775213"/>
    </source>
</evidence>
<keyword evidence="1" id="KW-0378">Hydrolase</keyword>
<name>A0AAV7HEY6_DENCH</name>
<proteinExistence type="predicted"/>
<comment type="caution">
    <text evidence="5">The sequence shown here is derived from an EMBL/GenBank/DDBJ whole genome shotgun (WGS) entry which is preliminary data.</text>
</comment>
<keyword evidence="2" id="KW-0067">ATP-binding</keyword>
<evidence type="ECO:0000256" key="3">
    <source>
        <dbReference type="ARBA" id="ARBA00022884"/>
    </source>
</evidence>
<dbReference type="InterPro" id="IPR011545">
    <property type="entry name" value="DEAD/DEAH_box_helicase_dom"/>
</dbReference>
<keyword evidence="6" id="KW-1185">Reference proteome</keyword>
<gene>
    <name evidence="5" type="ORF">IEQ34_003882</name>
</gene>
<feature type="domain" description="Helicase ATP-binding" evidence="4">
    <location>
        <begin position="35"/>
        <end position="153"/>
    </location>
</feature>
<dbReference type="EMBL" id="JAGFBR010000005">
    <property type="protein sequence ID" value="KAH0466644.1"/>
    <property type="molecule type" value="Genomic_DNA"/>
</dbReference>
<dbReference type="InterPro" id="IPR014001">
    <property type="entry name" value="Helicase_ATP-bd"/>
</dbReference>
<evidence type="ECO:0000313" key="5">
    <source>
        <dbReference type="EMBL" id="KAH0466644.1"/>
    </source>
</evidence>
<protein>
    <recommendedName>
        <fullName evidence="4">Helicase ATP-binding domain-containing protein</fullName>
    </recommendedName>
</protein>
<dbReference type="Pfam" id="PF00270">
    <property type="entry name" value="DEAD"/>
    <property type="match status" value="1"/>
</dbReference>
<organism evidence="5 6">
    <name type="scientific">Dendrobium chrysotoxum</name>
    <name type="common">Orchid</name>
    <dbReference type="NCBI Taxonomy" id="161865"/>
    <lineage>
        <taxon>Eukaryota</taxon>
        <taxon>Viridiplantae</taxon>
        <taxon>Streptophyta</taxon>
        <taxon>Embryophyta</taxon>
        <taxon>Tracheophyta</taxon>
        <taxon>Spermatophyta</taxon>
        <taxon>Magnoliopsida</taxon>
        <taxon>Liliopsida</taxon>
        <taxon>Asparagales</taxon>
        <taxon>Orchidaceae</taxon>
        <taxon>Epidendroideae</taxon>
        <taxon>Malaxideae</taxon>
        <taxon>Dendrobiinae</taxon>
        <taxon>Dendrobium</taxon>
    </lineage>
</organism>
<dbReference type="Gene3D" id="3.40.50.300">
    <property type="entry name" value="P-loop containing nucleotide triphosphate hydrolases"/>
    <property type="match status" value="2"/>
</dbReference>
<dbReference type="AlphaFoldDB" id="A0AAV7HEY6"/>
<dbReference type="PROSITE" id="PS51192">
    <property type="entry name" value="HELICASE_ATP_BIND_1"/>
    <property type="match status" value="1"/>
</dbReference>
<dbReference type="InterPro" id="IPR000629">
    <property type="entry name" value="RNA-helicase_DEAD-box_CS"/>
</dbReference>
<keyword evidence="2" id="KW-0347">Helicase</keyword>
<dbReference type="GO" id="GO:0016787">
    <property type="term" value="F:hydrolase activity"/>
    <property type="evidence" value="ECO:0007669"/>
    <property type="project" value="UniProtKB-KW"/>
</dbReference>
<keyword evidence="3" id="KW-0694">RNA-binding</keyword>
<dbReference type="GO" id="GO:0003723">
    <property type="term" value="F:RNA binding"/>
    <property type="evidence" value="ECO:0007669"/>
    <property type="project" value="UniProtKB-KW"/>
</dbReference>
<dbReference type="GO" id="GO:0004386">
    <property type="term" value="F:helicase activity"/>
    <property type="evidence" value="ECO:0007669"/>
    <property type="project" value="UniProtKB-KW"/>
</dbReference>
<reference evidence="5 6" key="1">
    <citation type="journal article" date="2021" name="Hortic Res">
        <title>Chromosome-scale assembly of the Dendrobium chrysotoxum genome enhances the understanding of orchid evolution.</title>
        <authorList>
            <person name="Zhang Y."/>
            <person name="Zhang G.Q."/>
            <person name="Zhang D."/>
            <person name="Liu X.D."/>
            <person name="Xu X.Y."/>
            <person name="Sun W.H."/>
            <person name="Yu X."/>
            <person name="Zhu X."/>
            <person name="Wang Z.W."/>
            <person name="Zhao X."/>
            <person name="Zhong W.Y."/>
            <person name="Chen H."/>
            <person name="Yin W.L."/>
            <person name="Huang T."/>
            <person name="Niu S.C."/>
            <person name="Liu Z.J."/>
        </authorList>
    </citation>
    <scope>NUCLEOTIDE SEQUENCE [LARGE SCALE GENOMIC DNA]</scope>
    <source>
        <strain evidence="5">Lindl</strain>
    </source>
</reference>
<evidence type="ECO:0000256" key="2">
    <source>
        <dbReference type="ARBA" id="ARBA00022806"/>
    </source>
</evidence>
<dbReference type="SUPFAM" id="SSF52540">
    <property type="entry name" value="P-loop containing nucleoside triphosphate hydrolases"/>
    <property type="match status" value="1"/>
</dbReference>
<dbReference type="PANTHER" id="PTHR47958">
    <property type="entry name" value="ATP-DEPENDENT RNA HELICASE DBP3"/>
    <property type="match status" value="1"/>
</dbReference>
<evidence type="ECO:0000256" key="1">
    <source>
        <dbReference type="ARBA" id="ARBA00022801"/>
    </source>
</evidence>
<sequence length="153" mass="17197">MQRKQDHKVFLQIIGLHKVIKAKFVEAIPIEAQGRSMAMKGRDIIGIAEIGTRKALSYLLHVIIHPILALGDGPTVLVLAPTHELDIQIQQEAIKFRASSGIKNTCIYGGVPMDPQSHHTNLRRVTYLMLDEADRMLDIGFEPKIRKIISQEK</sequence>
<keyword evidence="2" id="KW-0547">Nucleotide-binding</keyword>
<dbReference type="PROSITE" id="PS00039">
    <property type="entry name" value="DEAD_ATP_HELICASE"/>
    <property type="match status" value="1"/>
</dbReference>
<evidence type="ECO:0000259" key="4">
    <source>
        <dbReference type="PROSITE" id="PS51192"/>
    </source>
</evidence>